<sequence length="410" mass="47139">MIIADLHIHSLYSRATSRDMEINRLIEYAKYKGIKLLGTGDFTHPEWLKLLKKELKEIGEIGLCEKEGIYFILQTEVSNIYQQDGKLRRIHNLLYTSSFEKVEKINNFLAKYGDLASDGRPTLNLSSYDMVRFLKEIDPDCFVVPAHIWTPHFSLFGSVAGFDSIEECFLDLTNEIFALETGLSSDPKMNWRLSSLDRFSLVSNSDAHSPQKIGREANVFDLEKISYFEIKEVLKKKDKKKFLFTIEFFPEEGKYHYDGHRNCNIRLSPKESIINNDLCPVCGKKVTVGVLHRVELLADREEGYLPENAVPFKNLIPLDEIIADALNVGKESVAVKNLYLEMVKKIAPEFEILLNVPIEEIKKNYPKIGEGIEKMRKGEIKILPGYDGVFGEIRIFEKKEEKKEGQKTLF</sequence>
<dbReference type="GO" id="GO:0004386">
    <property type="term" value="F:helicase activity"/>
    <property type="evidence" value="ECO:0007669"/>
    <property type="project" value="UniProtKB-KW"/>
</dbReference>
<evidence type="ECO:0000313" key="2">
    <source>
        <dbReference type="EMBL" id="HGU47099.1"/>
    </source>
</evidence>
<comment type="caution">
    <text evidence="2">The sequence shown here is derived from an EMBL/GenBank/DDBJ whole genome shotgun (WGS) entry which is preliminary data.</text>
</comment>
<proteinExistence type="predicted"/>
<keyword evidence="2" id="KW-0067">ATP-binding</keyword>
<name>A0A7C4S226_UNCW3</name>
<dbReference type="PANTHER" id="PTHR40084">
    <property type="entry name" value="PHOSPHOHYDROLASE, PHP FAMILY"/>
    <property type="match status" value="1"/>
</dbReference>
<evidence type="ECO:0000313" key="1">
    <source>
        <dbReference type="EMBL" id="HGQ55509.1"/>
    </source>
</evidence>
<reference evidence="2" key="1">
    <citation type="journal article" date="2020" name="mSystems">
        <title>Genome- and Community-Level Interaction Insights into Carbon Utilization and Element Cycling Functions of Hydrothermarchaeota in Hydrothermal Sediment.</title>
        <authorList>
            <person name="Zhou Z."/>
            <person name="Liu Y."/>
            <person name="Xu W."/>
            <person name="Pan J."/>
            <person name="Luo Z.H."/>
            <person name="Li M."/>
        </authorList>
    </citation>
    <scope>NUCLEOTIDE SEQUENCE [LARGE SCALE GENOMIC DNA]</scope>
    <source>
        <strain evidence="2">SpSt-594</strain>
        <strain evidence="1">SpSt-655</strain>
    </source>
</reference>
<dbReference type="SUPFAM" id="SSF89550">
    <property type="entry name" value="PHP domain-like"/>
    <property type="match status" value="1"/>
</dbReference>
<dbReference type="PANTHER" id="PTHR40084:SF1">
    <property type="entry name" value="PHOSPHOTRANSFERASE"/>
    <property type="match status" value="1"/>
</dbReference>
<dbReference type="AlphaFoldDB" id="A0A7C4S226"/>
<organism evidence="2">
    <name type="scientific">candidate division WOR-3 bacterium</name>
    <dbReference type="NCBI Taxonomy" id="2052148"/>
    <lineage>
        <taxon>Bacteria</taxon>
        <taxon>Bacteria division WOR-3</taxon>
    </lineage>
</organism>
<keyword evidence="2" id="KW-0378">Hydrolase</keyword>
<dbReference type="EMBL" id="DTBX01000122">
    <property type="protein sequence ID" value="HGQ55509.1"/>
    <property type="molecule type" value="Genomic_DNA"/>
</dbReference>
<gene>
    <name evidence="2" type="ORF">ENT60_00850</name>
    <name evidence="1" type="ORF">ENU28_03470</name>
</gene>
<accession>A0A7C4S226</accession>
<keyword evidence="2" id="KW-0547">Nucleotide-binding</keyword>
<protein>
    <submittedName>
        <fullName evidence="2">DNA helicase UvrD</fullName>
    </submittedName>
</protein>
<dbReference type="CDD" id="cd19067">
    <property type="entry name" value="PfuEndoQ-like"/>
    <property type="match status" value="1"/>
</dbReference>
<dbReference type="InterPro" id="IPR016195">
    <property type="entry name" value="Pol/histidinol_Pase-like"/>
</dbReference>
<keyword evidence="2" id="KW-0347">Helicase</keyword>
<dbReference type="EMBL" id="DSZH01000041">
    <property type="protein sequence ID" value="HGU47099.1"/>
    <property type="molecule type" value="Genomic_DNA"/>
</dbReference>
<dbReference type="Gene3D" id="3.20.20.140">
    <property type="entry name" value="Metal-dependent hydrolases"/>
    <property type="match status" value="1"/>
</dbReference>